<dbReference type="HOGENOM" id="CLU_1714425_0_0_1"/>
<dbReference type="EMBL" id="KB908814">
    <property type="protein sequence ID" value="EOA83911.1"/>
    <property type="molecule type" value="Genomic_DNA"/>
</dbReference>
<evidence type="ECO:0000313" key="2">
    <source>
        <dbReference type="Proteomes" id="UP000016935"/>
    </source>
</evidence>
<proteinExistence type="predicted"/>
<dbReference type="Proteomes" id="UP000016935">
    <property type="component" value="Unassembled WGS sequence"/>
</dbReference>
<gene>
    <name evidence="1" type="ORF">SETTUDRAFT_155249</name>
</gene>
<reference evidence="1 2" key="1">
    <citation type="journal article" date="2012" name="PLoS Pathog.">
        <title>Diverse lifestyles and strategies of plant pathogenesis encoded in the genomes of eighteen Dothideomycetes fungi.</title>
        <authorList>
            <person name="Ohm R.A."/>
            <person name="Feau N."/>
            <person name="Henrissat B."/>
            <person name="Schoch C.L."/>
            <person name="Horwitz B.A."/>
            <person name="Barry K.W."/>
            <person name="Condon B.J."/>
            <person name="Copeland A.C."/>
            <person name="Dhillon B."/>
            <person name="Glaser F."/>
            <person name="Hesse C.N."/>
            <person name="Kosti I."/>
            <person name="LaButti K."/>
            <person name="Lindquist E.A."/>
            <person name="Lucas S."/>
            <person name="Salamov A.A."/>
            <person name="Bradshaw R.E."/>
            <person name="Ciuffetti L."/>
            <person name="Hamelin R.C."/>
            <person name="Kema G.H.J."/>
            <person name="Lawrence C."/>
            <person name="Scott J.A."/>
            <person name="Spatafora J.W."/>
            <person name="Turgeon B.G."/>
            <person name="de Wit P.J.G.M."/>
            <person name="Zhong S."/>
            <person name="Goodwin S.B."/>
            <person name="Grigoriev I.V."/>
        </authorList>
    </citation>
    <scope>NUCLEOTIDE SEQUENCE [LARGE SCALE GENOMIC DNA]</scope>
    <source>
        <strain evidence="2">28A</strain>
    </source>
</reference>
<dbReference type="RefSeq" id="XP_008028366.1">
    <property type="nucleotide sequence ID" value="XM_008030175.1"/>
</dbReference>
<name>R0IFT2_EXST2</name>
<evidence type="ECO:0000313" key="1">
    <source>
        <dbReference type="EMBL" id="EOA83911.1"/>
    </source>
</evidence>
<dbReference type="AlphaFoldDB" id="R0IFT2"/>
<keyword evidence="2" id="KW-1185">Reference proteome</keyword>
<accession>R0IFT2</accession>
<organism evidence="1 2">
    <name type="scientific">Exserohilum turcicum (strain 28A)</name>
    <name type="common">Northern leaf blight fungus</name>
    <name type="synonym">Setosphaeria turcica</name>
    <dbReference type="NCBI Taxonomy" id="671987"/>
    <lineage>
        <taxon>Eukaryota</taxon>
        <taxon>Fungi</taxon>
        <taxon>Dikarya</taxon>
        <taxon>Ascomycota</taxon>
        <taxon>Pezizomycotina</taxon>
        <taxon>Dothideomycetes</taxon>
        <taxon>Pleosporomycetidae</taxon>
        <taxon>Pleosporales</taxon>
        <taxon>Pleosporineae</taxon>
        <taxon>Pleosporaceae</taxon>
        <taxon>Exserohilum</taxon>
    </lineage>
</organism>
<dbReference type="OrthoDB" id="3789527at2759"/>
<reference evidence="1 2" key="2">
    <citation type="journal article" date="2013" name="PLoS Genet.">
        <title>Comparative genome structure, secondary metabolite, and effector coding capacity across Cochliobolus pathogens.</title>
        <authorList>
            <person name="Condon B.J."/>
            <person name="Leng Y."/>
            <person name="Wu D."/>
            <person name="Bushley K.E."/>
            <person name="Ohm R.A."/>
            <person name="Otillar R."/>
            <person name="Martin J."/>
            <person name="Schackwitz W."/>
            <person name="Grimwood J."/>
            <person name="MohdZainudin N."/>
            <person name="Xue C."/>
            <person name="Wang R."/>
            <person name="Manning V.A."/>
            <person name="Dhillon B."/>
            <person name="Tu Z.J."/>
            <person name="Steffenson B.J."/>
            <person name="Salamov A."/>
            <person name="Sun H."/>
            <person name="Lowry S."/>
            <person name="LaButti K."/>
            <person name="Han J."/>
            <person name="Copeland A."/>
            <person name="Lindquist E."/>
            <person name="Barry K."/>
            <person name="Schmutz J."/>
            <person name="Baker S.E."/>
            <person name="Ciuffetti L.M."/>
            <person name="Grigoriev I.V."/>
            <person name="Zhong S."/>
            <person name="Turgeon B.G."/>
        </authorList>
    </citation>
    <scope>NUCLEOTIDE SEQUENCE [LARGE SCALE GENOMIC DNA]</scope>
    <source>
        <strain evidence="2">28A</strain>
    </source>
</reference>
<dbReference type="GeneID" id="19397495"/>
<protein>
    <submittedName>
        <fullName evidence="1">Uncharacterized protein</fullName>
    </submittedName>
</protein>
<sequence>MSLHIYLPTHSKLDERVAELKLGDHSALSTANFTVLRYKENETHKAIVDEVLRSRLNDIGNAVGKRLSRPSMQPEIMRNISGCITTKRGEIFAIVPTTPLLETPQPATIYLWKNKAEKVAKPFEKGIHIVLEEVSFSVSDSANFCVLPFQHNH</sequence>